<dbReference type="CDD" id="cd04693">
    <property type="entry name" value="NUDIX_Hydrolase"/>
    <property type="match status" value="1"/>
</dbReference>
<comment type="caution">
    <text evidence="7">The sequence shown here is derived from an EMBL/GenBank/DDBJ whole genome shotgun (WGS) entry which is preliminary data.</text>
</comment>
<comment type="similarity">
    <text evidence="2">Belongs to the Nudix hydrolase family.</text>
</comment>
<name>A0ABW4QH41_9BACL</name>
<dbReference type="RefSeq" id="WP_204891792.1">
    <property type="nucleotide sequence ID" value="NZ_JBHUFW010000005.1"/>
</dbReference>
<keyword evidence="4" id="KW-0378">Hydrolase</keyword>
<evidence type="ECO:0000256" key="3">
    <source>
        <dbReference type="ARBA" id="ARBA00022723"/>
    </source>
</evidence>
<evidence type="ECO:0000259" key="6">
    <source>
        <dbReference type="PROSITE" id="PS51462"/>
    </source>
</evidence>
<evidence type="ECO:0000256" key="4">
    <source>
        <dbReference type="ARBA" id="ARBA00022801"/>
    </source>
</evidence>
<dbReference type="SUPFAM" id="SSF55811">
    <property type="entry name" value="Nudix"/>
    <property type="match status" value="1"/>
</dbReference>
<proteinExistence type="inferred from homology"/>
<comment type="cofactor">
    <cofactor evidence="1">
        <name>Mg(2+)</name>
        <dbReference type="ChEBI" id="CHEBI:18420"/>
    </cofactor>
</comment>
<reference evidence="8" key="1">
    <citation type="journal article" date="2019" name="Int. J. Syst. Evol. Microbiol.">
        <title>The Global Catalogue of Microorganisms (GCM) 10K type strain sequencing project: providing services to taxonomists for standard genome sequencing and annotation.</title>
        <authorList>
            <consortium name="The Broad Institute Genomics Platform"/>
            <consortium name="The Broad Institute Genome Sequencing Center for Infectious Disease"/>
            <person name="Wu L."/>
            <person name="Ma J."/>
        </authorList>
    </citation>
    <scope>NUCLEOTIDE SEQUENCE [LARGE SCALE GENOMIC DNA]</scope>
    <source>
        <strain evidence="8">CGMCC 1.15475</strain>
    </source>
</reference>
<dbReference type="PROSITE" id="PS00893">
    <property type="entry name" value="NUDIX_BOX"/>
    <property type="match status" value="1"/>
</dbReference>
<dbReference type="PROSITE" id="PS51462">
    <property type="entry name" value="NUDIX"/>
    <property type="match status" value="1"/>
</dbReference>
<organism evidence="7 8">
    <name type="scientific">Planococcus chinensis</name>
    <dbReference type="NCBI Taxonomy" id="272917"/>
    <lineage>
        <taxon>Bacteria</taxon>
        <taxon>Bacillati</taxon>
        <taxon>Bacillota</taxon>
        <taxon>Bacilli</taxon>
        <taxon>Bacillales</taxon>
        <taxon>Caryophanaceae</taxon>
        <taxon>Planococcus</taxon>
    </lineage>
</organism>
<dbReference type="InterPro" id="IPR020084">
    <property type="entry name" value="NUDIX_hydrolase_CS"/>
</dbReference>
<keyword evidence="5" id="KW-0460">Magnesium</keyword>
<dbReference type="PANTHER" id="PTHR43758:SF8">
    <property type="entry name" value="8-OXO-DGTP DIPHOSPHATASE YTKD-RELATED"/>
    <property type="match status" value="1"/>
</dbReference>
<gene>
    <name evidence="7" type="ORF">ACFSDB_08060</name>
</gene>
<evidence type="ECO:0000313" key="8">
    <source>
        <dbReference type="Proteomes" id="UP001597273"/>
    </source>
</evidence>
<dbReference type="InterPro" id="IPR000086">
    <property type="entry name" value="NUDIX_hydrolase_dom"/>
</dbReference>
<evidence type="ECO:0000256" key="2">
    <source>
        <dbReference type="ARBA" id="ARBA00005582"/>
    </source>
</evidence>
<keyword evidence="3" id="KW-0479">Metal-binding</keyword>
<dbReference type="Proteomes" id="UP001597273">
    <property type="component" value="Unassembled WGS sequence"/>
</dbReference>
<feature type="domain" description="Nudix hydrolase" evidence="6">
    <location>
        <begin position="28"/>
        <end position="157"/>
    </location>
</feature>
<sequence length="174" mass="19816">MEQWDLYDKNRKALGKLHTRGVELEAGEYHTVVEIFTVNADGRLLLTQRDPLKTYPLLWEGTGGSVTAGETSLEGAQRELQEETGLFAPAEALAKIGGMRHETCFRDNYIWRSPHLIDIADLNLQLGEVCSARWTGPDELKNMNRLGLIVPSVWERILLYRKEIEELMGCRNVF</sequence>
<protein>
    <submittedName>
        <fullName evidence="7">NUDIX domain-containing protein</fullName>
    </submittedName>
</protein>
<dbReference type="InterPro" id="IPR015797">
    <property type="entry name" value="NUDIX_hydrolase-like_dom_sf"/>
</dbReference>
<dbReference type="Pfam" id="PF00293">
    <property type="entry name" value="NUDIX"/>
    <property type="match status" value="1"/>
</dbReference>
<dbReference type="PANTHER" id="PTHR43758">
    <property type="entry name" value="7,8-DIHYDRO-8-OXOGUANINE TRIPHOSPHATASE"/>
    <property type="match status" value="1"/>
</dbReference>
<keyword evidence="8" id="KW-1185">Reference proteome</keyword>
<evidence type="ECO:0000256" key="1">
    <source>
        <dbReference type="ARBA" id="ARBA00001946"/>
    </source>
</evidence>
<dbReference type="EMBL" id="JBHUFW010000005">
    <property type="protein sequence ID" value="MFD1862883.1"/>
    <property type="molecule type" value="Genomic_DNA"/>
</dbReference>
<evidence type="ECO:0000313" key="7">
    <source>
        <dbReference type="EMBL" id="MFD1862883.1"/>
    </source>
</evidence>
<evidence type="ECO:0000256" key="5">
    <source>
        <dbReference type="ARBA" id="ARBA00022842"/>
    </source>
</evidence>
<dbReference type="Gene3D" id="3.90.79.10">
    <property type="entry name" value="Nucleoside Triphosphate Pyrophosphohydrolase"/>
    <property type="match status" value="1"/>
</dbReference>
<accession>A0ABW4QH41</accession>